<evidence type="ECO:0000256" key="5">
    <source>
        <dbReference type="ARBA" id="ARBA00022927"/>
    </source>
</evidence>
<dbReference type="Pfam" id="PF02096">
    <property type="entry name" value="60KD_IMP"/>
    <property type="match status" value="1"/>
</dbReference>
<dbReference type="InterPro" id="IPR028055">
    <property type="entry name" value="YidC/Oxa/ALB_C"/>
</dbReference>
<dbReference type="Proteomes" id="UP001172036">
    <property type="component" value="Unassembled WGS sequence"/>
</dbReference>
<comment type="caution">
    <text evidence="12">The sequence shown here is derived from an EMBL/GenBank/DDBJ whole genome shotgun (WGS) entry which is preliminary data.</text>
</comment>
<dbReference type="RefSeq" id="WP_304515467.1">
    <property type="nucleotide sequence ID" value="NZ_JAOSID010000015.1"/>
</dbReference>
<keyword evidence="3" id="KW-1003">Cell membrane</keyword>
<evidence type="ECO:0000256" key="3">
    <source>
        <dbReference type="ARBA" id="ARBA00022475"/>
    </source>
</evidence>
<feature type="domain" description="Membrane insertase YidC/Oxa/ALB C-terminal" evidence="11">
    <location>
        <begin position="311"/>
        <end position="522"/>
    </location>
</feature>
<name>A0ABT9DEX3_9MOLU</name>
<comment type="subcellular location">
    <subcellularLocation>
        <location evidence="1">Cell membrane</location>
        <topology evidence="1">Multi-pass membrane protein</topology>
    </subcellularLocation>
    <subcellularLocation>
        <location evidence="9">Membrane</location>
        <topology evidence="9">Multi-pass membrane protein</topology>
    </subcellularLocation>
</comment>
<evidence type="ECO:0000259" key="11">
    <source>
        <dbReference type="Pfam" id="PF02096"/>
    </source>
</evidence>
<reference evidence="12 13" key="1">
    <citation type="journal article" date="2023" name="Int. J. Syst. Evol. Microbiol.">
        <title>The observation of taxonomic boundaries for the 16SrII and 16SrXXV phytoplasmas using genome-based delimitation.</title>
        <authorList>
            <person name="Rodrigues Jardim B."/>
            <person name="Tran-Nguyen L.T.T."/>
            <person name="Gambley C."/>
            <person name="Al-Sadi A.M."/>
            <person name="Al-Subhi A.M."/>
            <person name="Foissac X."/>
            <person name="Salar P."/>
            <person name="Cai H."/>
            <person name="Yang J.Y."/>
            <person name="Davis R."/>
            <person name="Jones L."/>
            <person name="Rodoni B."/>
            <person name="Constable F.E."/>
        </authorList>
    </citation>
    <scope>NUCLEOTIDE SEQUENCE [LARGE SCALE GENOMIC DNA]</scope>
    <source>
        <strain evidence="12">BAWM-155c</strain>
    </source>
</reference>
<evidence type="ECO:0000256" key="9">
    <source>
        <dbReference type="RuleBase" id="RU003945"/>
    </source>
</evidence>
<dbReference type="InterPro" id="IPR047196">
    <property type="entry name" value="YidC_ALB_C"/>
</dbReference>
<dbReference type="InterPro" id="IPR001708">
    <property type="entry name" value="YidC/ALB3/OXA1/COX18"/>
</dbReference>
<feature type="transmembrane region" description="Helical" evidence="10">
    <location>
        <begin position="481"/>
        <end position="498"/>
    </location>
</feature>
<evidence type="ECO:0000256" key="2">
    <source>
        <dbReference type="ARBA" id="ARBA00022448"/>
    </source>
</evidence>
<keyword evidence="8" id="KW-0143">Chaperone</keyword>
<keyword evidence="4 9" id="KW-0812">Transmembrane</keyword>
<feature type="transmembrane region" description="Helical" evidence="10">
    <location>
        <begin position="376"/>
        <end position="397"/>
    </location>
</feature>
<gene>
    <name evidence="12" type="ORF">OC680_02125</name>
</gene>
<keyword evidence="7 10" id="KW-0472">Membrane</keyword>
<evidence type="ECO:0000256" key="4">
    <source>
        <dbReference type="ARBA" id="ARBA00022692"/>
    </source>
</evidence>
<comment type="similarity">
    <text evidence="9">Belongs to the OXA1/ALB3/YidC family.</text>
</comment>
<feature type="transmembrane region" description="Helical" evidence="10">
    <location>
        <begin position="12"/>
        <end position="29"/>
    </location>
</feature>
<evidence type="ECO:0000256" key="10">
    <source>
        <dbReference type="SAM" id="Phobius"/>
    </source>
</evidence>
<feature type="transmembrane region" description="Helical" evidence="10">
    <location>
        <begin position="504"/>
        <end position="520"/>
    </location>
</feature>
<proteinExistence type="inferred from homology"/>
<keyword evidence="13" id="KW-1185">Reference proteome</keyword>
<evidence type="ECO:0000256" key="6">
    <source>
        <dbReference type="ARBA" id="ARBA00022989"/>
    </source>
</evidence>
<evidence type="ECO:0000256" key="8">
    <source>
        <dbReference type="ARBA" id="ARBA00023186"/>
    </source>
</evidence>
<evidence type="ECO:0000313" key="13">
    <source>
        <dbReference type="Proteomes" id="UP001172036"/>
    </source>
</evidence>
<feature type="transmembrane region" description="Helical" evidence="10">
    <location>
        <begin position="306"/>
        <end position="329"/>
    </location>
</feature>
<keyword evidence="5" id="KW-0653">Protein transport</keyword>
<sequence length="535" mass="63338">MNQNKFSFKRFFIVFLLIFCILNFFRIFFPQSSEKKDYLINYDIKVIFKIDKIKGSEQEEQEELIKKWNNLKKISDQNNFDFEKDFQDLEVFIFNIKDNKNIMINALTKNQDFSDNLRDMFRAKIAKICKGEEYYFSFNQILELNTKINILKKLFTVSKGINRSYFCKRFQEQEEIKFLTLKQICLDAKKIEVQDIKDVSNFKIFKFNDQNNEISSMEYNDLIRQKHDNNGGIQKGINTLVLKKNSSFKPYLEIFVDDTGDLPIQWPSKLKWGGLLGYIWNVLIICIGSFLYFFSNIFSYGLEGFFFGNLGLGIILTTVLVRTLSWPIYTKTNTFSLNMSLAQPEINKIQAKYALKRDPVSLQQMQIEIMKVYKKYNFNIFAIFISFLQMPIFFAMLKTLNRFRVSGGIFNPFTTKPFLGFIYLKLDSNNNYFIYKLLLSGLVGITMFFLNKVNLKKPYYAKQNNFLTLEQKAKQKNQEQMMQVISYCMIFGMMFASFKDVTLSLYWIIGNLYTIFQTMINHKIMANKYIALQKM</sequence>
<evidence type="ECO:0000256" key="7">
    <source>
        <dbReference type="ARBA" id="ARBA00023136"/>
    </source>
</evidence>
<evidence type="ECO:0000313" key="12">
    <source>
        <dbReference type="EMBL" id="MDO8168262.1"/>
    </source>
</evidence>
<dbReference type="PANTHER" id="PTHR12428">
    <property type="entry name" value="OXA1"/>
    <property type="match status" value="1"/>
</dbReference>
<protein>
    <submittedName>
        <fullName evidence="12">YidC/Oxa1 family membrane protein insertase</fullName>
    </submittedName>
</protein>
<keyword evidence="2" id="KW-0813">Transport</keyword>
<feature type="transmembrane region" description="Helical" evidence="10">
    <location>
        <begin position="432"/>
        <end position="450"/>
    </location>
</feature>
<accession>A0ABT9DEX3</accession>
<feature type="transmembrane region" description="Helical" evidence="10">
    <location>
        <begin position="275"/>
        <end position="294"/>
    </location>
</feature>
<dbReference type="PANTHER" id="PTHR12428:SF65">
    <property type="entry name" value="CYTOCHROME C OXIDASE ASSEMBLY PROTEIN COX18, MITOCHONDRIAL"/>
    <property type="match status" value="1"/>
</dbReference>
<organism evidence="12 13">
    <name type="scientific">Candidatus Phytoplasma melaleucae</name>
    <dbReference type="NCBI Taxonomy" id="2982630"/>
    <lineage>
        <taxon>Bacteria</taxon>
        <taxon>Bacillati</taxon>
        <taxon>Mycoplasmatota</taxon>
        <taxon>Mollicutes</taxon>
        <taxon>Acholeplasmatales</taxon>
        <taxon>Acholeplasmataceae</taxon>
        <taxon>Candidatus Phytoplasma</taxon>
    </lineage>
</organism>
<dbReference type="CDD" id="cd20070">
    <property type="entry name" value="5TM_YidC_Alb3"/>
    <property type="match status" value="1"/>
</dbReference>
<evidence type="ECO:0000256" key="1">
    <source>
        <dbReference type="ARBA" id="ARBA00004651"/>
    </source>
</evidence>
<dbReference type="NCBIfam" id="TIGR03592">
    <property type="entry name" value="yidC_oxa1_cterm"/>
    <property type="match status" value="1"/>
</dbReference>
<dbReference type="EMBL" id="JAOSID010000015">
    <property type="protein sequence ID" value="MDO8168262.1"/>
    <property type="molecule type" value="Genomic_DNA"/>
</dbReference>
<keyword evidence="6 10" id="KW-1133">Transmembrane helix</keyword>